<dbReference type="Proteomes" id="UP000186698">
    <property type="component" value="Chromosome 3L"/>
</dbReference>
<name>A0A8J1MGX8_XENLA</name>
<protein>
    <submittedName>
        <fullName evidence="4">PRELI domain-containing protein 2 isoform X1</fullName>
    </submittedName>
</protein>
<dbReference type="GO" id="GO:0005758">
    <property type="term" value="C:mitochondrial intermembrane space"/>
    <property type="evidence" value="ECO:0000318"/>
    <property type="project" value="GO_Central"/>
</dbReference>
<dbReference type="PROSITE" id="PS50904">
    <property type="entry name" value="PRELI_MSF1"/>
    <property type="match status" value="1"/>
</dbReference>
<evidence type="ECO:0000313" key="3">
    <source>
        <dbReference type="Proteomes" id="UP000186698"/>
    </source>
</evidence>
<dbReference type="AlphaFoldDB" id="A0A8J1MGX8"/>
<dbReference type="InterPro" id="IPR037365">
    <property type="entry name" value="Slowmo/Ups"/>
</dbReference>
<dbReference type="InterPro" id="IPR006797">
    <property type="entry name" value="PRELI/MSF1_dom"/>
</dbReference>
<feature type="compositionally biased region" description="Basic and acidic residues" evidence="1">
    <location>
        <begin position="57"/>
        <end position="68"/>
    </location>
</feature>
<feature type="region of interest" description="Disordered" evidence="1">
    <location>
        <begin position="57"/>
        <end position="77"/>
    </location>
</feature>
<dbReference type="PANTHER" id="PTHR11158">
    <property type="entry name" value="MSF1/PX19 RELATED"/>
    <property type="match status" value="1"/>
</dbReference>
<feature type="domain" description="PRELI/MSF1" evidence="2">
    <location>
        <begin position="94"/>
        <end position="268"/>
    </location>
</feature>
<gene>
    <name evidence="4" type="primary">prelid2.L</name>
    <name evidence="4" type="synonym">prelid2</name>
</gene>
<dbReference type="GO" id="GO:1990050">
    <property type="term" value="F:phosphatidic acid transfer activity"/>
    <property type="evidence" value="ECO:0000318"/>
    <property type="project" value="GO_Central"/>
</dbReference>
<reference evidence="4" key="1">
    <citation type="submission" date="2025-08" db="UniProtKB">
        <authorList>
            <consortium name="RefSeq"/>
        </authorList>
    </citation>
    <scope>IDENTIFICATION</scope>
    <source>
        <strain evidence="4">J_2021</strain>
        <tissue evidence="4">Erythrocytes</tissue>
    </source>
</reference>
<proteinExistence type="predicted"/>
<dbReference type="CTD" id="414696"/>
<dbReference type="GO" id="GO:0015914">
    <property type="term" value="P:phospholipid transport"/>
    <property type="evidence" value="ECO:0000318"/>
    <property type="project" value="GO_Central"/>
</dbReference>
<accession>A0A8J1MGX8</accession>
<evidence type="ECO:0000256" key="1">
    <source>
        <dbReference type="SAM" id="MobiDB-lite"/>
    </source>
</evidence>
<dbReference type="RefSeq" id="XP_041440974.1">
    <property type="nucleotide sequence ID" value="XM_041585040.1"/>
</dbReference>
<dbReference type="OrthoDB" id="407630at2759"/>
<organism evidence="3 4">
    <name type="scientific">Xenopus laevis</name>
    <name type="common">African clawed frog</name>
    <dbReference type="NCBI Taxonomy" id="8355"/>
    <lineage>
        <taxon>Eukaryota</taxon>
        <taxon>Metazoa</taxon>
        <taxon>Chordata</taxon>
        <taxon>Craniata</taxon>
        <taxon>Vertebrata</taxon>
        <taxon>Euteleostomi</taxon>
        <taxon>Amphibia</taxon>
        <taxon>Batrachia</taxon>
        <taxon>Anura</taxon>
        <taxon>Pipoidea</taxon>
        <taxon>Pipidae</taxon>
        <taxon>Xenopodinae</taxon>
        <taxon>Xenopus</taxon>
        <taxon>Xenopus</taxon>
    </lineage>
</organism>
<sequence>MRLLSHNPTLSSDIYTVGSIRALFALAGCGHTCARTSPLSLVNKVILQEGFKTWRPRNEKGEVKENRGSDGGAGGEGRIGEEAEWVLAAGFGTMGIAVEVRKVYPYPFQHVVNSYLNKYPTPLEKHVLAIKTVEEKTDPASGVVYRKRIATCNNVIPSFLQRFSILKVSNVYLEEESWLDMKTKVMTLKSRCLTWAQYATMKEESVYKESIENSNWTEFTQRGTVTITGAGFLNRVLETFAQTFLNQGVKKTYLIPQIERKPMHNDIMIFN</sequence>
<dbReference type="GeneID" id="414696"/>
<evidence type="ECO:0000259" key="2">
    <source>
        <dbReference type="PROSITE" id="PS50904"/>
    </source>
</evidence>
<keyword evidence="3" id="KW-1185">Reference proteome</keyword>
<evidence type="ECO:0000313" key="4">
    <source>
        <dbReference type="RefSeq" id="XP_041440974.1"/>
    </source>
</evidence>
<dbReference type="Pfam" id="PF04707">
    <property type="entry name" value="PRELI"/>
    <property type="match status" value="1"/>
</dbReference>